<evidence type="ECO:0000256" key="1">
    <source>
        <dbReference type="SAM" id="MobiDB-lite"/>
    </source>
</evidence>
<evidence type="ECO:0000313" key="2">
    <source>
        <dbReference type="EMBL" id="SOQ44074.1"/>
    </source>
</evidence>
<feature type="compositionally biased region" description="Basic and acidic residues" evidence="1">
    <location>
        <begin position="298"/>
        <end position="319"/>
    </location>
</feature>
<sequence length="434" mass="47230">MPTYFDKKKKVAATIISAAVEPLTNFQIFKQKSLNTIPALLEKNKKNEELFNNFPFLTPLAHRKNSLVCNANRLSGCIEDEFYCIPSDPEVDVGSSECIDIRYRFKSLSNQALNEGKVLTSTPKSEAAEPYKARRPEAGLRHSYTDHVRRTECGVCSALREAGGAPGAAGAQGPGAQGAGSLPRRPSSALNPSSGSLTASASDGGSLERARAALERRKRIAAQQDCDDGQHVASGRVENTRVNPDSLIDELLANTNLKQAVEDSAETSGLQLFISRDGTAELGSRQRQQLARRDYQRVVLHPHDNSLESSSLRRGDGGHGRRGPVQAGPVRRGAGRRGAARAGSGRVRRPLLWTVLHEIHTDLLLLSCTRGLPRSNRRPRSLRGCDSPVVLHTYYVATRRCVDVVCPVSQWARPAAVSSDPRGLRRPTPRGVRG</sequence>
<organism evidence="2">
    <name type="scientific">Spodoptera frugiperda</name>
    <name type="common">Fall armyworm</name>
    <dbReference type="NCBI Taxonomy" id="7108"/>
    <lineage>
        <taxon>Eukaryota</taxon>
        <taxon>Metazoa</taxon>
        <taxon>Ecdysozoa</taxon>
        <taxon>Arthropoda</taxon>
        <taxon>Hexapoda</taxon>
        <taxon>Insecta</taxon>
        <taxon>Pterygota</taxon>
        <taxon>Neoptera</taxon>
        <taxon>Endopterygota</taxon>
        <taxon>Lepidoptera</taxon>
        <taxon>Glossata</taxon>
        <taxon>Ditrysia</taxon>
        <taxon>Noctuoidea</taxon>
        <taxon>Noctuidae</taxon>
        <taxon>Amphipyrinae</taxon>
        <taxon>Spodoptera</taxon>
    </lineage>
</organism>
<accession>A0A2H1VV22</accession>
<name>A0A2H1VV22_SPOFR</name>
<dbReference type="PANTHER" id="PTHR21456:SF1">
    <property type="entry name" value="C2 NT-TYPE DOMAIN-CONTAINING PROTEIN"/>
    <property type="match status" value="1"/>
</dbReference>
<feature type="compositionally biased region" description="Basic and acidic residues" evidence="1">
    <location>
        <begin position="126"/>
        <end position="141"/>
    </location>
</feature>
<feature type="region of interest" description="Disordered" evidence="1">
    <location>
        <begin position="221"/>
        <end position="241"/>
    </location>
</feature>
<dbReference type="PANTHER" id="PTHR21456">
    <property type="entry name" value="FAMILY WITH SEQUENCE SIMILARITY 102"/>
    <property type="match status" value="1"/>
</dbReference>
<feature type="region of interest" description="Disordered" evidence="1">
    <location>
        <begin position="164"/>
        <end position="206"/>
    </location>
</feature>
<proteinExistence type="predicted"/>
<dbReference type="AlphaFoldDB" id="A0A2H1VV22"/>
<reference evidence="2" key="1">
    <citation type="submission" date="2016-07" db="EMBL/GenBank/DDBJ databases">
        <authorList>
            <person name="Bretaudeau A."/>
        </authorList>
    </citation>
    <scope>NUCLEOTIDE SEQUENCE</scope>
    <source>
        <strain evidence="2">Rice</strain>
        <tissue evidence="2">Whole body</tissue>
    </source>
</reference>
<dbReference type="InterPro" id="IPR039931">
    <property type="entry name" value="EEIG1/2-like"/>
</dbReference>
<protein>
    <submittedName>
        <fullName evidence="2">SFRICE_012116</fullName>
    </submittedName>
</protein>
<feature type="compositionally biased region" description="Gly residues" evidence="1">
    <location>
        <begin position="164"/>
        <end position="178"/>
    </location>
</feature>
<feature type="region of interest" description="Disordered" evidence="1">
    <location>
        <begin position="298"/>
        <end position="343"/>
    </location>
</feature>
<feature type="compositionally biased region" description="Polar residues" evidence="1">
    <location>
        <begin position="188"/>
        <end position="203"/>
    </location>
</feature>
<feature type="region of interest" description="Disordered" evidence="1">
    <location>
        <begin position="116"/>
        <end position="141"/>
    </location>
</feature>
<dbReference type="EMBL" id="ODYU01004326">
    <property type="protein sequence ID" value="SOQ44074.1"/>
    <property type="molecule type" value="Genomic_DNA"/>
</dbReference>
<gene>
    <name evidence="2" type="ORF">SFRICE_012116</name>
</gene>